<comment type="similarity">
    <text evidence="3">Belongs to the AIR carboxylase family. Class I subfamily.</text>
</comment>
<comment type="caution">
    <text evidence="7">The sequence shown here is derived from an EMBL/GenBank/DDBJ whole genome shotgun (WGS) entry which is preliminary data.</text>
</comment>
<evidence type="ECO:0000313" key="7">
    <source>
        <dbReference type="EMBL" id="HGH59675.1"/>
    </source>
</evidence>
<dbReference type="PIRSF" id="PIRSF001338">
    <property type="entry name" value="AIR_carboxylase"/>
    <property type="match status" value="1"/>
</dbReference>
<comment type="function">
    <text evidence="3 4">Catalyzes the conversion of N5-carboxyaminoimidazole ribonucleotide (N5-CAIR) to 4-carboxy-5-aminoimidazole ribonucleotide (CAIR).</text>
</comment>
<feature type="domain" description="PurE" evidence="6">
    <location>
        <begin position="4"/>
        <end position="155"/>
    </location>
</feature>
<evidence type="ECO:0000256" key="3">
    <source>
        <dbReference type="HAMAP-Rule" id="MF_01929"/>
    </source>
</evidence>
<feature type="binding site" evidence="3 5">
    <location>
        <position position="42"/>
    </location>
    <ligand>
        <name>substrate</name>
    </ligand>
</feature>
<feature type="binding site" evidence="3 5">
    <location>
        <position position="12"/>
    </location>
    <ligand>
        <name>substrate</name>
    </ligand>
</feature>
<dbReference type="SMART" id="SM01001">
    <property type="entry name" value="AIRC"/>
    <property type="match status" value="1"/>
</dbReference>
<dbReference type="PANTHER" id="PTHR23046">
    <property type="entry name" value="PHOSPHORIBOSYLAMINOIMIDAZOLE CARBOXYLASE CATALYTIC SUBUNIT"/>
    <property type="match status" value="1"/>
</dbReference>
<sequence length="160" mass="16811">MTPVQVGIVMGSKSDRETMDKAAQVLKDFGVSYVMMVASAHRTPARVVRIAQRAEEEGWKALIAGAGMAAHLAGFLAAHTVIPVIGVPMDSSSLNGIDALLSTVQMPGGIPVACMGIGAAGAKNAALFAVEVLASHDPVLKEKLRSYRRELAREIEESSI</sequence>
<evidence type="ECO:0000256" key="2">
    <source>
        <dbReference type="ARBA" id="ARBA00023235"/>
    </source>
</evidence>
<dbReference type="InterPro" id="IPR000031">
    <property type="entry name" value="PurE_dom"/>
</dbReference>
<evidence type="ECO:0000256" key="5">
    <source>
        <dbReference type="PIRSR" id="PIRSR001338-1"/>
    </source>
</evidence>
<keyword evidence="1 3" id="KW-0658">Purine biosynthesis</keyword>
<dbReference type="Pfam" id="PF00731">
    <property type="entry name" value="AIRC"/>
    <property type="match status" value="1"/>
</dbReference>
<dbReference type="EC" id="5.4.99.18" evidence="3 4"/>
<organism evidence="7">
    <name type="scientific">Desulfomonile tiedjei</name>
    <dbReference type="NCBI Taxonomy" id="2358"/>
    <lineage>
        <taxon>Bacteria</taxon>
        <taxon>Pseudomonadati</taxon>
        <taxon>Thermodesulfobacteriota</taxon>
        <taxon>Desulfomonilia</taxon>
        <taxon>Desulfomonilales</taxon>
        <taxon>Desulfomonilaceae</taxon>
        <taxon>Desulfomonile</taxon>
    </lineage>
</organism>
<dbReference type="InterPro" id="IPR024694">
    <property type="entry name" value="PurE_prokaryotes"/>
</dbReference>
<dbReference type="AlphaFoldDB" id="A0A7C4EVE5"/>
<evidence type="ECO:0000256" key="4">
    <source>
        <dbReference type="PIRNR" id="PIRNR001338"/>
    </source>
</evidence>
<dbReference type="UniPathway" id="UPA00074">
    <property type="reaction ID" value="UER00943"/>
</dbReference>
<dbReference type="Gene3D" id="3.40.50.1970">
    <property type="match status" value="1"/>
</dbReference>
<dbReference type="InterPro" id="IPR033747">
    <property type="entry name" value="PurE_ClassI"/>
</dbReference>
<gene>
    <name evidence="3 7" type="primary">purE</name>
    <name evidence="7" type="ORF">ENV54_00085</name>
</gene>
<proteinExistence type="inferred from homology"/>
<evidence type="ECO:0000256" key="1">
    <source>
        <dbReference type="ARBA" id="ARBA00022755"/>
    </source>
</evidence>
<reference evidence="7" key="1">
    <citation type="journal article" date="2020" name="mSystems">
        <title>Genome- and Community-Level Interaction Insights into Carbon Utilization and Element Cycling Functions of Hydrothermarchaeota in Hydrothermal Sediment.</title>
        <authorList>
            <person name="Zhou Z."/>
            <person name="Liu Y."/>
            <person name="Xu W."/>
            <person name="Pan J."/>
            <person name="Luo Z.H."/>
            <person name="Li M."/>
        </authorList>
    </citation>
    <scope>NUCLEOTIDE SEQUENCE [LARGE SCALE GENOMIC DNA]</scope>
    <source>
        <strain evidence="7">SpSt-769</strain>
    </source>
</reference>
<dbReference type="GO" id="GO:0006189">
    <property type="term" value="P:'de novo' IMP biosynthetic process"/>
    <property type="evidence" value="ECO:0007669"/>
    <property type="project" value="UniProtKB-UniRule"/>
</dbReference>
<dbReference type="GO" id="GO:0034023">
    <property type="term" value="F:5-(carboxyamino)imidazole ribonucleotide mutase activity"/>
    <property type="evidence" value="ECO:0007669"/>
    <property type="project" value="UniProtKB-UniRule"/>
</dbReference>
<protein>
    <recommendedName>
        <fullName evidence="3 4">N5-carboxyaminoimidazole ribonucleotide mutase</fullName>
        <shortName evidence="3 4">N5-CAIR mutase</shortName>
        <ecNumber evidence="3 4">5.4.99.18</ecNumber>
    </recommendedName>
    <alternativeName>
        <fullName evidence="3">5-(carboxyamino)imidazole ribonucleotide mutase</fullName>
    </alternativeName>
</protein>
<dbReference type="PANTHER" id="PTHR23046:SF2">
    <property type="entry name" value="PHOSPHORIBOSYLAMINOIMIDAZOLE CARBOXYLASE"/>
    <property type="match status" value="1"/>
</dbReference>
<dbReference type="NCBIfam" id="TIGR01162">
    <property type="entry name" value="purE"/>
    <property type="match status" value="1"/>
</dbReference>
<dbReference type="HAMAP" id="MF_01929">
    <property type="entry name" value="PurE_classI"/>
    <property type="match status" value="1"/>
</dbReference>
<name>A0A7C4EVE5_9BACT</name>
<comment type="catalytic activity">
    <reaction evidence="3 4">
        <text>5-carboxyamino-1-(5-phospho-D-ribosyl)imidazole + H(+) = 5-amino-1-(5-phospho-D-ribosyl)imidazole-4-carboxylate</text>
        <dbReference type="Rhea" id="RHEA:13193"/>
        <dbReference type="ChEBI" id="CHEBI:15378"/>
        <dbReference type="ChEBI" id="CHEBI:58730"/>
        <dbReference type="ChEBI" id="CHEBI:77657"/>
        <dbReference type="EC" id="5.4.99.18"/>
    </reaction>
</comment>
<dbReference type="GO" id="GO:0016829">
    <property type="term" value="F:lyase activity"/>
    <property type="evidence" value="ECO:0007669"/>
    <property type="project" value="UniProtKB-KW"/>
</dbReference>
<comment type="pathway">
    <text evidence="3 4">Purine metabolism; IMP biosynthesis via de novo pathway; 5-amino-1-(5-phospho-D-ribosyl)imidazole-4-carboxylate from 5-amino-1-(5-phospho-D-ribosyl)imidazole (N5-CAIR route): step 2/2.</text>
</comment>
<keyword evidence="2 3" id="KW-0413">Isomerase</keyword>
<feature type="binding site" evidence="3 5">
    <location>
        <position position="15"/>
    </location>
    <ligand>
        <name>substrate</name>
    </ligand>
</feature>
<dbReference type="EMBL" id="DTGT01000004">
    <property type="protein sequence ID" value="HGH59675.1"/>
    <property type="molecule type" value="Genomic_DNA"/>
</dbReference>
<accession>A0A7C4EVE5</accession>
<dbReference type="SUPFAM" id="SSF52255">
    <property type="entry name" value="N5-CAIR mutase (phosphoribosylaminoimidazole carboxylase, PurE)"/>
    <property type="match status" value="1"/>
</dbReference>
<evidence type="ECO:0000259" key="6">
    <source>
        <dbReference type="SMART" id="SM01001"/>
    </source>
</evidence>
<keyword evidence="7" id="KW-0456">Lyase</keyword>